<organism evidence="1 2">
    <name type="scientific">Phoenix dactylifera</name>
    <name type="common">Date palm</name>
    <dbReference type="NCBI Taxonomy" id="42345"/>
    <lineage>
        <taxon>Eukaryota</taxon>
        <taxon>Viridiplantae</taxon>
        <taxon>Streptophyta</taxon>
        <taxon>Embryophyta</taxon>
        <taxon>Tracheophyta</taxon>
        <taxon>Spermatophyta</taxon>
        <taxon>Magnoliopsida</taxon>
        <taxon>Liliopsida</taxon>
        <taxon>Arecaceae</taxon>
        <taxon>Coryphoideae</taxon>
        <taxon>Phoeniceae</taxon>
        <taxon>Phoenix</taxon>
    </lineage>
</organism>
<dbReference type="InterPro" id="IPR023393">
    <property type="entry name" value="START-like_dom_sf"/>
</dbReference>
<dbReference type="GeneID" id="103710959"/>
<protein>
    <submittedName>
        <fullName evidence="2">Lachrymatory-factor synthase-like</fullName>
    </submittedName>
</protein>
<accession>A0A8B7CAL0</accession>
<keyword evidence="1" id="KW-1185">Reference proteome</keyword>
<reference evidence="1" key="1">
    <citation type="journal article" date="2019" name="Nat. Commun.">
        <title>Genome-wide association mapping of date palm fruit traits.</title>
        <authorList>
            <person name="Hazzouri K.M."/>
            <person name="Gros-Balthazard M."/>
            <person name="Flowers J.M."/>
            <person name="Copetti D."/>
            <person name="Lemansour A."/>
            <person name="Lebrun M."/>
            <person name="Masmoudi K."/>
            <person name="Ferrand S."/>
            <person name="Dhar M.I."/>
            <person name="Fresquez Z.A."/>
            <person name="Rosas U."/>
            <person name="Zhang J."/>
            <person name="Talag J."/>
            <person name="Lee S."/>
            <person name="Kudrna D."/>
            <person name="Powell R.F."/>
            <person name="Leitch I.J."/>
            <person name="Krueger R.R."/>
            <person name="Wing R.A."/>
            <person name="Amiri K.M.A."/>
            <person name="Purugganan M.D."/>
        </authorList>
    </citation>
    <scope>NUCLEOTIDE SEQUENCE [LARGE SCALE GENOMIC DNA]</scope>
    <source>
        <strain evidence="1">cv. Khalas</strain>
    </source>
</reference>
<dbReference type="Proteomes" id="UP000228380">
    <property type="component" value="Chromosome 8"/>
</dbReference>
<dbReference type="Pfam" id="PF10604">
    <property type="entry name" value="Polyketide_cyc2"/>
    <property type="match status" value="1"/>
</dbReference>
<dbReference type="PANTHER" id="PTHR33789:SF11">
    <property type="entry name" value="OS05G0202300 PROTEIN"/>
    <property type="match status" value="1"/>
</dbReference>
<dbReference type="CDD" id="cd07821">
    <property type="entry name" value="PYR_PYL_RCAR_like"/>
    <property type="match status" value="1"/>
</dbReference>
<dbReference type="SUPFAM" id="SSF55961">
    <property type="entry name" value="Bet v1-like"/>
    <property type="match status" value="1"/>
</dbReference>
<dbReference type="OrthoDB" id="1928994at2759"/>
<dbReference type="RefSeq" id="XP_008795127.3">
    <property type="nucleotide sequence ID" value="XM_008796905.4"/>
</dbReference>
<evidence type="ECO:0000313" key="2">
    <source>
        <dbReference type="RefSeq" id="XP_008795127.3"/>
    </source>
</evidence>
<dbReference type="InterPro" id="IPR053249">
    <property type="entry name" value="LFS"/>
</dbReference>
<dbReference type="Gene3D" id="3.30.530.20">
    <property type="match status" value="1"/>
</dbReference>
<dbReference type="InterPro" id="IPR019587">
    <property type="entry name" value="Polyketide_cyclase/dehydratase"/>
</dbReference>
<gene>
    <name evidence="2" type="primary">LOC103710959</name>
</gene>
<name>A0A8B7CAL0_PHODC</name>
<dbReference type="KEGG" id="pda:103710959"/>
<reference evidence="2" key="2">
    <citation type="submission" date="2025-08" db="UniProtKB">
        <authorList>
            <consortium name="RefSeq"/>
        </authorList>
    </citation>
    <scope>IDENTIFICATION</scope>
    <source>
        <tissue evidence="2">Young leaves</tissue>
    </source>
</reference>
<sequence>MEQNQLEKWEGKASIDLPNAKADQAWSLLSNFFSLHLWLPAIAVCEKVAGIEGQPGCTRYCATAPGDDREPVMWAKEKLLAFDPVARSYCYEVTDSNVGFDRYVATFKVLEVEGGGGCKLEWSFESEPVKGWTRDGLTAYLQTGLEDMAKKVEEVLKAPPAFAAAG</sequence>
<evidence type="ECO:0000313" key="1">
    <source>
        <dbReference type="Proteomes" id="UP000228380"/>
    </source>
</evidence>
<proteinExistence type="predicted"/>
<dbReference type="PANTHER" id="PTHR33789">
    <property type="entry name" value="LACHRYMATORY-FACTOR SYNTHASE"/>
    <property type="match status" value="1"/>
</dbReference>
<dbReference type="AlphaFoldDB" id="A0A8B7CAL0"/>